<gene>
    <name evidence="1" type="ORF">H6G95_36415</name>
</gene>
<sequence>MTTTIVHPNIENLQQFSDLFDIEKLLQSEGVLPWLLANGWNYSDESCLIANIVDESTSLDEVWDSEEFDFNALPDESKEKLNQIMREKLYSQAD</sequence>
<reference evidence="1 2" key="1">
    <citation type="journal article" date="2020" name="ISME J.">
        <title>Comparative genomics reveals insights into cyanobacterial evolution and habitat adaptation.</title>
        <authorList>
            <person name="Chen M.Y."/>
            <person name="Teng W.K."/>
            <person name="Zhao L."/>
            <person name="Hu C.X."/>
            <person name="Zhou Y.K."/>
            <person name="Han B.P."/>
            <person name="Song L.R."/>
            <person name="Shu W.S."/>
        </authorList>
    </citation>
    <scope>NUCLEOTIDE SEQUENCE [LARGE SCALE GENOMIC DNA]</scope>
    <source>
        <strain evidence="1 2">FACHB-391</strain>
    </source>
</reference>
<name>A0ABR8F8J3_NOSLI</name>
<proteinExistence type="predicted"/>
<keyword evidence="2" id="KW-1185">Reference proteome</keyword>
<organism evidence="1 2">
    <name type="scientific">Nostoc linckia FACHB-391</name>
    <dbReference type="NCBI Taxonomy" id="2692906"/>
    <lineage>
        <taxon>Bacteria</taxon>
        <taxon>Bacillati</taxon>
        <taxon>Cyanobacteriota</taxon>
        <taxon>Cyanophyceae</taxon>
        <taxon>Nostocales</taxon>
        <taxon>Nostocaceae</taxon>
        <taxon>Nostoc</taxon>
    </lineage>
</organism>
<accession>A0ABR8F8J3</accession>
<dbReference type="RefSeq" id="WP_190900481.1">
    <property type="nucleotide sequence ID" value="NZ_JACJTE010000124.1"/>
</dbReference>
<evidence type="ECO:0000313" key="2">
    <source>
        <dbReference type="Proteomes" id="UP000604661"/>
    </source>
</evidence>
<evidence type="ECO:0000313" key="1">
    <source>
        <dbReference type="EMBL" id="MBD2565941.1"/>
    </source>
</evidence>
<protein>
    <submittedName>
        <fullName evidence="1">Uncharacterized protein</fullName>
    </submittedName>
</protein>
<comment type="caution">
    <text evidence="1">The sequence shown here is derived from an EMBL/GenBank/DDBJ whole genome shotgun (WGS) entry which is preliminary data.</text>
</comment>
<dbReference type="Proteomes" id="UP000604661">
    <property type="component" value="Unassembled WGS sequence"/>
</dbReference>
<dbReference type="EMBL" id="JACJTE010000124">
    <property type="protein sequence ID" value="MBD2565941.1"/>
    <property type="molecule type" value="Genomic_DNA"/>
</dbReference>